<evidence type="ECO:0000256" key="3">
    <source>
        <dbReference type="ARBA" id="ARBA00022692"/>
    </source>
</evidence>
<keyword evidence="5 7" id="KW-0472">Membrane</keyword>
<evidence type="ECO:0000256" key="7">
    <source>
        <dbReference type="SAM" id="Phobius"/>
    </source>
</evidence>
<feature type="transmembrane region" description="Helical" evidence="7">
    <location>
        <begin position="176"/>
        <end position="195"/>
    </location>
</feature>
<feature type="transmembrane region" description="Helical" evidence="7">
    <location>
        <begin position="143"/>
        <end position="164"/>
    </location>
</feature>
<dbReference type="GO" id="GO:0005886">
    <property type="term" value="C:plasma membrane"/>
    <property type="evidence" value="ECO:0007669"/>
    <property type="project" value="UniProtKB-SubCell"/>
</dbReference>
<dbReference type="PANTHER" id="PTHR30213">
    <property type="entry name" value="INNER MEMBRANE PROTEIN YHJD"/>
    <property type="match status" value="1"/>
</dbReference>
<dbReference type="AlphaFoldDB" id="A0A3N4GZY6"/>
<dbReference type="PANTHER" id="PTHR30213:SF1">
    <property type="entry name" value="INNER MEMBRANE PROTEIN YHJD"/>
    <property type="match status" value="1"/>
</dbReference>
<dbReference type="EMBL" id="RKMH01000001">
    <property type="protein sequence ID" value="RPA66338.1"/>
    <property type="molecule type" value="Genomic_DNA"/>
</dbReference>
<feature type="compositionally biased region" description="Basic and acidic residues" evidence="6">
    <location>
        <begin position="315"/>
        <end position="326"/>
    </location>
</feature>
<evidence type="ECO:0000256" key="2">
    <source>
        <dbReference type="ARBA" id="ARBA00022475"/>
    </source>
</evidence>
<reference evidence="8 9" key="1">
    <citation type="submission" date="2018-11" db="EMBL/GenBank/DDBJ databases">
        <title>Draft genome sequence of Gordonia sp. RS15-1S isolated from rice stems.</title>
        <authorList>
            <person name="Muangham S."/>
        </authorList>
    </citation>
    <scope>NUCLEOTIDE SEQUENCE [LARGE SCALE GENOMIC DNA]</scope>
    <source>
        <strain evidence="8 9">RS15-1S</strain>
    </source>
</reference>
<keyword evidence="4 7" id="KW-1133">Transmembrane helix</keyword>
<protein>
    <submittedName>
        <fullName evidence="8">YihY/virulence factor BrkB family protein</fullName>
    </submittedName>
</protein>
<gene>
    <name evidence="8" type="ORF">EF294_01900</name>
</gene>
<dbReference type="RefSeq" id="WP_123925301.1">
    <property type="nucleotide sequence ID" value="NZ_JBPSDP010000002.1"/>
</dbReference>
<accession>A0A3N4GZY6</accession>
<keyword evidence="2" id="KW-1003">Cell membrane</keyword>
<name>A0A3N4GZY6_9ACTN</name>
<dbReference type="Proteomes" id="UP000267536">
    <property type="component" value="Unassembled WGS sequence"/>
</dbReference>
<sequence length="350" mass="36850">MSLSAGIDRFQRRHPLSGYPLAVAYKFFDDQGGYLAALVAYYGFISLFPLLLLLTTVLEFVLRDNPDLRERIVDSAMSQIPVIGSELGQPGQLSGGTVAVTIGVVGALYGGLGVAVAIQNAMNVAWAVPRNDRPDPIRVRLRGMLLLSTVGTAIVGLTVVNGAIAAVDLGSTGKWLSTAGSLALTAVLFVVAFRIGTVRELDVGDVLPGAIAAAIGWQALQSFGSIYVAHVIANASATTGVFAVVLGLLAFLYIAAFLVVFCIEANAVRVDKLYPRSMLTPFTDNVVLTSGDKAAYVAQAKAQRHKGFQKIQVSFDKRSADSRPGVEESSDDQSGSDPSGSKRSGSVADR</sequence>
<keyword evidence="9" id="KW-1185">Reference proteome</keyword>
<keyword evidence="3 7" id="KW-0812">Transmembrane</keyword>
<evidence type="ECO:0000256" key="5">
    <source>
        <dbReference type="ARBA" id="ARBA00023136"/>
    </source>
</evidence>
<feature type="transmembrane region" description="Helical" evidence="7">
    <location>
        <begin position="207"/>
        <end position="229"/>
    </location>
</feature>
<feature type="region of interest" description="Disordered" evidence="6">
    <location>
        <begin position="314"/>
        <end position="350"/>
    </location>
</feature>
<organism evidence="8 9">
    <name type="scientific">Gordonia oryzae</name>
    <dbReference type="NCBI Taxonomy" id="2487349"/>
    <lineage>
        <taxon>Bacteria</taxon>
        <taxon>Bacillati</taxon>
        <taxon>Actinomycetota</taxon>
        <taxon>Actinomycetes</taxon>
        <taxon>Mycobacteriales</taxon>
        <taxon>Gordoniaceae</taxon>
        <taxon>Gordonia</taxon>
    </lineage>
</organism>
<dbReference type="OrthoDB" id="3349406at2"/>
<dbReference type="Pfam" id="PF03631">
    <property type="entry name" value="Virul_fac_BrkB"/>
    <property type="match status" value="1"/>
</dbReference>
<feature type="transmembrane region" description="Helical" evidence="7">
    <location>
        <begin position="241"/>
        <end position="263"/>
    </location>
</feature>
<evidence type="ECO:0000313" key="9">
    <source>
        <dbReference type="Proteomes" id="UP000267536"/>
    </source>
</evidence>
<dbReference type="InterPro" id="IPR017039">
    <property type="entry name" value="Virul_fac_BrkB"/>
</dbReference>
<comment type="subcellular location">
    <subcellularLocation>
        <location evidence="1">Cell membrane</location>
        <topology evidence="1">Multi-pass membrane protein</topology>
    </subcellularLocation>
</comment>
<evidence type="ECO:0000256" key="1">
    <source>
        <dbReference type="ARBA" id="ARBA00004651"/>
    </source>
</evidence>
<feature type="transmembrane region" description="Helical" evidence="7">
    <location>
        <begin position="39"/>
        <end position="62"/>
    </location>
</feature>
<proteinExistence type="predicted"/>
<evidence type="ECO:0000313" key="8">
    <source>
        <dbReference type="EMBL" id="RPA66338.1"/>
    </source>
</evidence>
<comment type="caution">
    <text evidence="8">The sequence shown here is derived from an EMBL/GenBank/DDBJ whole genome shotgun (WGS) entry which is preliminary data.</text>
</comment>
<evidence type="ECO:0000256" key="4">
    <source>
        <dbReference type="ARBA" id="ARBA00022989"/>
    </source>
</evidence>
<feature type="compositionally biased region" description="Low complexity" evidence="6">
    <location>
        <begin position="332"/>
        <end position="341"/>
    </location>
</feature>
<evidence type="ECO:0000256" key="6">
    <source>
        <dbReference type="SAM" id="MobiDB-lite"/>
    </source>
</evidence>